<dbReference type="EMBL" id="BMGH01000001">
    <property type="protein sequence ID" value="GGD12365.1"/>
    <property type="molecule type" value="Genomic_DNA"/>
</dbReference>
<dbReference type="InterPro" id="IPR010930">
    <property type="entry name" value="Flg_bb/hook_C_dom"/>
</dbReference>
<dbReference type="PANTHER" id="PTHR30435:SF19">
    <property type="entry name" value="FLAGELLAR BASAL-BODY ROD PROTEIN FLGG"/>
    <property type="match status" value="1"/>
</dbReference>
<evidence type="ECO:0000259" key="6">
    <source>
        <dbReference type="Pfam" id="PF06429"/>
    </source>
</evidence>
<sequence>MDSAAYMTVSRQSSLLREMSSIANNIANVNTTGYKKSGFLFSEAVDRLSAADKEGSIDNDLSEGSVGTQFYSNEQGFLDQTGGVLDLAIDGDGYFVVEGLNGERLTRAGVFMLNNQRMIVNPEGMPLLSAEGEPFEIPIDVTDIVIAQDGTISTDGNPVGRIVVVDTPPGMIAREGSNLWRPLDGFDPVESEVRIMQGYLEASNVQPIMEISRLIEVQRNYEMNQKILDQEDQRVSDVARTMRQG</sequence>
<evidence type="ECO:0000313" key="8">
    <source>
        <dbReference type="EMBL" id="GGD12365.1"/>
    </source>
</evidence>
<dbReference type="GO" id="GO:0071978">
    <property type="term" value="P:bacterial-type flagellum-dependent swarming motility"/>
    <property type="evidence" value="ECO:0007669"/>
    <property type="project" value="TreeGrafter"/>
</dbReference>
<evidence type="ECO:0000313" key="9">
    <source>
        <dbReference type="Proteomes" id="UP000613582"/>
    </source>
</evidence>
<accession>A0A8J2Y402</accession>
<name>A0A8J2Y402_9PROT</name>
<evidence type="ECO:0000256" key="1">
    <source>
        <dbReference type="ARBA" id="ARBA00004117"/>
    </source>
</evidence>
<dbReference type="InterPro" id="IPR053967">
    <property type="entry name" value="LlgE_F_G-like_D1"/>
</dbReference>
<keyword evidence="8" id="KW-0282">Flagellum</keyword>
<feature type="domain" description="Flagellar basal-body/hook protein C-terminal" evidence="6">
    <location>
        <begin position="196"/>
        <end position="237"/>
    </location>
</feature>
<evidence type="ECO:0000256" key="2">
    <source>
        <dbReference type="ARBA" id="ARBA00009677"/>
    </source>
</evidence>
<organism evidence="8 9">
    <name type="scientific">Aquisalinus flavus</name>
    <dbReference type="NCBI Taxonomy" id="1526572"/>
    <lineage>
        <taxon>Bacteria</taxon>
        <taxon>Pseudomonadati</taxon>
        <taxon>Pseudomonadota</taxon>
        <taxon>Alphaproteobacteria</taxon>
        <taxon>Parvularculales</taxon>
        <taxon>Parvularculaceae</taxon>
        <taxon>Aquisalinus</taxon>
    </lineage>
</organism>
<reference evidence="8" key="2">
    <citation type="submission" date="2020-09" db="EMBL/GenBank/DDBJ databases">
        <authorList>
            <person name="Sun Q."/>
            <person name="Zhou Y."/>
        </authorList>
    </citation>
    <scope>NUCLEOTIDE SEQUENCE</scope>
    <source>
        <strain evidence="8">CGMCC 1.12921</strain>
    </source>
</reference>
<dbReference type="Pfam" id="PF22692">
    <property type="entry name" value="LlgE_F_G_D1"/>
    <property type="match status" value="1"/>
</dbReference>
<keyword evidence="8" id="KW-0966">Cell projection</keyword>
<dbReference type="NCBIfam" id="TIGR03506">
    <property type="entry name" value="FlgEFG_subfam"/>
    <property type="match status" value="1"/>
</dbReference>
<evidence type="ECO:0000256" key="4">
    <source>
        <dbReference type="RuleBase" id="RU362116"/>
    </source>
</evidence>
<dbReference type="PANTHER" id="PTHR30435">
    <property type="entry name" value="FLAGELLAR PROTEIN"/>
    <property type="match status" value="1"/>
</dbReference>
<dbReference type="InterPro" id="IPR020013">
    <property type="entry name" value="Flagellar_FlgE/F/G"/>
</dbReference>
<proteinExistence type="inferred from homology"/>
<reference evidence="8" key="1">
    <citation type="journal article" date="2014" name="Int. J. Syst. Evol. Microbiol.">
        <title>Complete genome sequence of Corynebacterium casei LMG S-19264T (=DSM 44701T), isolated from a smear-ripened cheese.</title>
        <authorList>
            <consortium name="US DOE Joint Genome Institute (JGI-PGF)"/>
            <person name="Walter F."/>
            <person name="Albersmeier A."/>
            <person name="Kalinowski J."/>
            <person name="Ruckert C."/>
        </authorList>
    </citation>
    <scope>NUCLEOTIDE SEQUENCE</scope>
    <source>
        <strain evidence="8">CGMCC 1.12921</strain>
    </source>
</reference>
<comment type="caution">
    <text evidence="8">The sequence shown here is derived from an EMBL/GenBank/DDBJ whole genome shotgun (WGS) entry which is preliminary data.</text>
</comment>
<dbReference type="PROSITE" id="PS00588">
    <property type="entry name" value="FLAGELLA_BB_ROD"/>
    <property type="match status" value="1"/>
</dbReference>
<dbReference type="AlphaFoldDB" id="A0A8J2Y402"/>
<keyword evidence="3 4" id="KW-0975">Bacterial flagellum</keyword>
<dbReference type="InterPro" id="IPR001444">
    <property type="entry name" value="Flag_bb_rod_N"/>
</dbReference>
<dbReference type="GO" id="GO:0009425">
    <property type="term" value="C:bacterial-type flagellum basal body"/>
    <property type="evidence" value="ECO:0007669"/>
    <property type="project" value="UniProtKB-SubCell"/>
</dbReference>
<comment type="subcellular location">
    <subcellularLocation>
        <location evidence="1 4">Bacterial flagellum basal body</location>
    </subcellularLocation>
</comment>
<dbReference type="Pfam" id="PF06429">
    <property type="entry name" value="Flg_bbr_C"/>
    <property type="match status" value="1"/>
</dbReference>
<evidence type="ECO:0000256" key="3">
    <source>
        <dbReference type="ARBA" id="ARBA00023143"/>
    </source>
</evidence>
<keyword evidence="8" id="KW-0969">Cilium</keyword>
<dbReference type="InterPro" id="IPR037925">
    <property type="entry name" value="FlgE/F/G-like"/>
</dbReference>
<dbReference type="Pfam" id="PF00460">
    <property type="entry name" value="Flg_bb_rod"/>
    <property type="match status" value="1"/>
</dbReference>
<protein>
    <submittedName>
        <fullName evidence="8">Flagellar basal-body rod protein FlgF</fullName>
    </submittedName>
</protein>
<dbReference type="Proteomes" id="UP000613582">
    <property type="component" value="Unassembled WGS sequence"/>
</dbReference>
<dbReference type="SUPFAM" id="SSF117143">
    <property type="entry name" value="Flagellar hook protein flgE"/>
    <property type="match status" value="1"/>
</dbReference>
<keyword evidence="9" id="KW-1185">Reference proteome</keyword>
<feature type="domain" description="Flagellar basal body rod protein N-terminal" evidence="5">
    <location>
        <begin position="9"/>
        <end position="35"/>
    </location>
</feature>
<evidence type="ECO:0000259" key="5">
    <source>
        <dbReference type="Pfam" id="PF00460"/>
    </source>
</evidence>
<dbReference type="RefSeq" id="WP_188158429.1">
    <property type="nucleotide sequence ID" value="NZ_BMGH01000001.1"/>
</dbReference>
<dbReference type="InterPro" id="IPR019776">
    <property type="entry name" value="Flagellar_basal_body_rod_CS"/>
</dbReference>
<feature type="domain" description="Flagellar hook protein FlgE/F/G-like D1" evidence="7">
    <location>
        <begin position="88"/>
        <end position="153"/>
    </location>
</feature>
<comment type="similarity">
    <text evidence="2 4">Belongs to the flagella basal body rod proteins family.</text>
</comment>
<evidence type="ECO:0000259" key="7">
    <source>
        <dbReference type="Pfam" id="PF22692"/>
    </source>
</evidence>
<gene>
    <name evidence="8" type="ORF">GCM10011342_21410</name>
</gene>